<organism evidence="1 2">
    <name type="scientific">Nelumbo nucifera</name>
    <name type="common">Sacred lotus</name>
    <dbReference type="NCBI Taxonomy" id="4432"/>
    <lineage>
        <taxon>Eukaryota</taxon>
        <taxon>Viridiplantae</taxon>
        <taxon>Streptophyta</taxon>
        <taxon>Embryophyta</taxon>
        <taxon>Tracheophyta</taxon>
        <taxon>Spermatophyta</taxon>
        <taxon>Magnoliopsida</taxon>
        <taxon>Proteales</taxon>
        <taxon>Nelumbonaceae</taxon>
        <taxon>Nelumbo</taxon>
    </lineage>
</organism>
<gene>
    <name evidence="1" type="ORF">HUJ06_008004</name>
</gene>
<accession>A0A822YYR3</accession>
<keyword evidence="2" id="KW-1185">Reference proteome</keyword>
<dbReference type="AlphaFoldDB" id="A0A822YYR3"/>
<evidence type="ECO:0000313" key="1">
    <source>
        <dbReference type="EMBL" id="DAD37363.1"/>
    </source>
</evidence>
<dbReference type="Proteomes" id="UP000607653">
    <property type="component" value="Unassembled WGS sequence"/>
</dbReference>
<comment type="caution">
    <text evidence="1">The sequence shown here is derived from an EMBL/GenBank/DDBJ whole genome shotgun (WGS) entry which is preliminary data.</text>
</comment>
<dbReference type="EMBL" id="DUZY01000004">
    <property type="protein sequence ID" value="DAD37363.1"/>
    <property type="molecule type" value="Genomic_DNA"/>
</dbReference>
<name>A0A822YYR3_NELNU</name>
<evidence type="ECO:0000313" key="2">
    <source>
        <dbReference type="Proteomes" id="UP000607653"/>
    </source>
</evidence>
<reference evidence="1 2" key="1">
    <citation type="journal article" date="2020" name="Mol. Biol. Evol.">
        <title>Distinct Expression and Methylation Patterns for Genes with Different Fates following a Single Whole-Genome Duplication in Flowering Plants.</title>
        <authorList>
            <person name="Shi T."/>
            <person name="Rahmani R.S."/>
            <person name="Gugger P.F."/>
            <person name="Wang M."/>
            <person name="Li H."/>
            <person name="Zhang Y."/>
            <person name="Li Z."/>
            <person name="Wang Q."/>
            <person name="Van de Peer Y."/>
            <person name="Marchal K."/>
            <person name="Chen J."/>
        </authorList>
    </citation>
    <scope>NUCLEOTIDE SEQUENCE [LARGE SCALE GENOMIC DNA]</scope>
    <source>
        <tissue evidence="1">Leaf</tissue>
    </source>
</reference>
<protein>
    <submittedName>
        <fullName evidence="1">Uncharacterized protein</fullName>
    </submittedName>
</protein>
<sequence>MATFDKSGYVEWVDGRIFWSFEVAKIRKIFDGEDVAVHVKVHQPLMIPTCAANGFDSAQLSTVGLEKLIRMVVRNELGNTGKRSMKIRRLKIICGMWGLVFRVETLRPAIIGWPAANHARNRPGGLYQHYLLLSRWDNVTEIHPKIENRWIRICY</sequence>
<proteinExistence type="predicted"/>